<feature type="domain" description="Putative carbohydrate metabolism" evidence="1">
    <location>
        <begin position="482"/>
        <end position="702"/>
    </location>
</feature>
<comment type="caution">
    <text evidence="2">The sequence shown here is derived from an EMBL/GenBank/DDBJ whole genome shotgun (WGS) entry which is preliminary data.</text>
</comment>
<dbReference type="AlphaFoldDB" id="A0A9D9J2N6"/>
<reference evidence="2" key="2">
    <citation type="journal article" date="2021" name="PeerJ">
        <title>Extensive microbial diversity within the chicken gut microbiome revealed by metagenomics and culture.</title>
        <authorList>
            <person name="Gilroy R."/>
            <person name="Ravi A."/>
            <person name="Getino M."/>
            <person name="Pursley I."/>
            <person name="Horton D.L."/>
            <person name="Alikhan N.F."/>
            <person name="Baker D."/>
            <person name="Gharbi K."/>
            <person name="Hall N."/>
            <person name="Watson M."/>
            <person name="Adriaenssens E.M."/>
            <person name="Foster-Nyarko E."/>
            <person name="Jarju S."/>
            <person name="Secka A."/>
            <person name="Antonio M."/>
            <person name="Oren A."/>
            <person name="Chaudhuri R.R."/>
            <person name="La Ragione R."/>
            <person name="Hildebrand F."/>
            <person name="Pallen M.J."/>
        </authorList>
    </citation>
    <scope>NUCLEOTIDE SEQUENCE</scope>
    <source>
        <strain evidence="2">B2-16538</strain>
    </source>
</reference>
<name>A0A9D9J2N6_9BACT</name>
<gene>
    <name evidence="2" type="ORF">IAB78_00170</name>
</gene>
<protein>
    <submittedName>
        <fullName evidence="2">PCMD domain-containing protein</fullName>
    </submittedName>
</protein>
<dbReference type="InterPro" id="IPR038653">
    <property type="entry name" value="Put_CMD_sf"/>
</dbReference>
<dbReference type="InterPro" id="IPR027840">
    <property type="entry name" value="DUF4493"/>
</dbReference>
<accession>A0A9D9J2N6</accession>
<dbReference type="Pfam" id="PF13201">
    <property type="entry name" value="PCMD"/>
    <property type="match status" value="1"/>
</dbReference>
<evidence type="ECO:0000313" key="3">
    <source>
        <dbReference type="Proteomes" id="UP000823750"/>
    </source>
</evidence>
<dbReference type="InterPro" id="IPR025112">
    <property type="entry name" value="PCMD"/>
</dbReference>
<dbReference type="PROSITE" id="PS51257">
    <property type="entry name" value="PROKAR_LIPOPROTEIN"/>
    <property type="match status" value="1"/>
</dbReference>
<reference evidence="2" key="1">
    <citation type="submission" date="2020-10" db="EMBL/GenBank/DDBJ databases">
        <authorList>
            <person name="Gilroy R."/>
        </authorList>
    </citation>
    <scope>NUCLEOTIDE SEQUENCE</scope>
    <source>
        <strain evidence="2">B2-16538</strain>
    </source>
</reference>
<evidence type="ECO:0000313" key="2">
    <source>
        <dbReference type="EMBL" id="MBO8484826.1"/>
    </source>
</evidence>
<sequence length="719" mass="78162">MDRIFRNIICACLLMPVLFSCSHEMIQQDGVGYLSARVYEDSSMEELYPLLKSGAAAPEPVFSLSIYDVFNNQVAYVEDCSTLAAEPLEIRTGTYTAVASSGSGDAAFDAPFYRGSTEFTVEADHVVNIDITATVANTEVTVEYSEEIKSAFESYVFKVTNGLGDLVFSSEDGTDGREGWFGVTGTLSWTLSLVNNDGQAYEDLTGTLEDVKAAQHYRFCWTLGHEPDNIGAGAITVILDDSMNEKEYELVIDPDDTSVPEITEDFEYADIISVEVGENVPRTVSVSSEDGFSSLVITYPGSDGLTKVETELVGASQETIDALAGIGISTSSVSSDTTSASVTLTDFLPSLPIGLYEVSVLAVDDGLSYTEKTYTFDVITDVDAEAVAANAWAVFADVKAKWFAQTQPEGLSFQYRKAADADWTDFSGEIAADAKSRTYTARISGLDPETEYVFRAVSAEDKETEEMTFTTQKEETVPNMSFDAWYQDGEVWYPNSGADNFWWDSANGGTKTLSIYPTTPAEAEYIYAKGDGKNAAKLQSKKATLVGLAAGNIYTGRFIKAVISLTNPGAELDWGVPFTSRPLALTGFYHYLPVTVDQGNYNGMSGKSDIGQVQIMLTDWSSPFRVSTADGQFVNPQTDPGIIAYGTVDLNKTDAYQPFTIELEYRDLSRTPAYIVIVAAASKYGDYFTGGVGSTLYLDEFSFIYDPESLSVPPGMTVE</sequence>
<dbReference type="Pfam" id="PF14900">
    <property type="entry name" value="DUF4493"/>
    <property type="match status" value="1"/>
</dbReference>
<dbReference type="Proteomes" id="UP000823750">
    <property type="component" value="Unassembled WGS sequence"/>
</dbReference>
<dbReference type="Gene3D" id="2.60.120.890">
    <property type="entry name" value="BT2081, beta-jelly-roll domain"/>
    <property type="match status" value="1"/>
</dbReference>
<evidence type="ECO:0000259" key="1">
    <source>
        <dbReference type="Pfam" id="PF13201"/>
    </source>
</evidence>
<organism evidence="2 3">
    <name type="scientific">Candidatus Cryptobacteroides excrementavium</name>
    <dbReference type="NCBI Taxonomy" id="2840759"/>
    <lineage>
        <taxon>Bacteria</taxon>
        <taxon>Pseudomonadati</taxon>
        <taxon>Bacteroidota</taxon>
        <taxon>Bacteroidia</taxon>
        <taxon>Bacteroidales</taxon>
        <taxon>Candidatus Cryptobacteroides</taxon>
    </lineage>
</organism>
<proteinExistence type="predicted"/>
<dbReference type="EMBL" id="JADILX010000003">
    <property type="protein sequence ID" value="MBO8484826.1"/>
    <property type="molecule type" value="Genomic_DNA"/>
</dbReference>